<dbReference type="Gene3D" id="1.25.10.50">
    <property type="match status" value="1"/>
</dbReference>
<protein>
    <recommendedName>
        <fullName evidence="3">DNA mismatch repair protein HSM3 N-terminal domain-containing protein</fullName>
    </recommendedName>
</protein>
<accession>A0A4S2MZA0</accession>
<sequence length="505" mass="54667">MDPPPSLDAFTSHINALLAPSPPPLDITLLETFTAGLTATNAPPLVPSLLPLLTSVLHTPIDPAPVTRVLSRLLSPISFFDLNATSETLLSTLQSPSPAVQLLGLSIISKAAASPDEASVFTTKFPDLVDVLLSLSLDATSATAVAEAAKNTIVALTDKCGYFGQLVFYEFRGGEREKIEEKWIKNSSVSHGRLLSLLQDMAILNFPLVDESGILNLVMKPREDGDIMLTLLQWELATNIIANTSKTSGAVDWAEESGLTKRAYDFLTSDMNSTEDNHDVLRTFHFGKITDYLATLISRYPDSLTPERLDTILASIQHHLSSPSKDPHQPTLHLLTSLPTSKIPPLLISAIPLQADFLPVIAGLVKRGGPRILDTYLTSYPTFWERLVSYGKMQGAKETALPALDVVEATAALVPVAPEENANGTAEKDNEERLRKVLEAPGVLNWLLEDTAAGLGEWEVVQRRRDVVSKLAEKTLGSDVGVALKEALRRGGIGEPRPEVATVEL</sequence>
<organism evidence="1 2">
    <name type="scientific">Ascodesmis nigricans</name>
    <dbReference type="NCBI Taxonomy" id="341454"/>
    <lineage>
        <taxon>Eukaryota</taxon>
        <taxon>Fungi</taxon>
        <taxon>Dikarya</taxon>
        <taxon>Ascomycota</taxon>
        <taxon>Pezizomycotina</taxon>
        <taxon>Pezizomycetes</taxon>
        <taxon>Pezizales</taxon>
        <taxon>Ascodesmidaceae</taxon>
        <taxon>Ascodesmis</taxon>
    </lineage>
</organism>
<dbReference type="InterPro" id="IPR016024">
    <property type="entry name" value="ARM-type_fold"/>
</dbReference>
<evidence type="ECO:0000313" key="2">
    <source>
        <dbReference type="Proteomes" id="UP000298138"/>
    </source>
</evidence>
<dbReference type="EMBL" id="ML220116">
    <property type="protein sequence ID" value="TGZ82037.1"/>
    <property type="molecule type" value="Genomic_DNA"/>
</dbReference>
<dbReference type="InParanoid" id="A0A4S2MZA0"/>
<dbReference type="AlphaFoldDB" id="A0A4S2MZA0"/>
<dbReference type="OrthoDB" id="4538483at2759"/>
<name>A0A4S2MZA0_9PEZI</name>
<evidence type="ECO:0000313" key="1">
    <source>
        <dbReference type="EMBL" id="TGZ82037.1"/>
    </source>
</evidence>
<gene>
    <name evidence="1" type="ORF">EX30DRAFT_339943</name>
</gene>
<reference evidence="1 2" key="1">
    <citation type="submission" date="2019-04" db="EMBL/GenBank/DDBJ databases">
        <title>Comparative genomics and transcriptomics to analyze fruiting body development in filamentous ascomycetes.</title>
        <authorList>
            <consortium name="DOE Joint Genome Institute"/>
            <person name="Lutkenhaus R."/>
            <person name="Traeger S."/>
            <person name="Breuer J."/>
            <person name="Kuo A."/>
            <person name="Lipzen A."/>
            <person name="Pangilinan J."/>
            <person name="Dilworth D."/>
            <person name="Sandor L."/>
            <person name="Poggeler S."/>
            <person name="Barry K."/>
            <person name="Grigoriev I.V."/>
            <person name="Nowrousian M."/>
        </authorList>
    </citation>
    <scope>NUCLEOTIDE SEQUENCE [LARGE SCALE GENOMIC DNA]</scope>
    <source>
        <strain evidence="1 2">CBS 389.68</strain>
    </source>
</reference>
<proteinExistence type="predicted"/>
<dbReference type="Proteomes" id="UP000298138">
    <property type="component" value="Unassembled WGS sequence"/>
</dbReference>
<evidence type="ECO:0008006" key="3">
    <source>
        <dbReference type="Google" id="ProtNLM"/>
    </source>
</evidence>
<dbReference type="SUPFAM" id="SSF48371">
    <property type="entry name" value="ARM repeat"/>
    <property type="match status" value="1"/>
</dbReference>
<dbReference type="STRING" id="341454.A0A4S2MZA0"/>
<keyword evidence="2" id="KW-1185">Reference proteome</keyword>